<keyword evidence="2" id="KW-1185">Reference proteome</keyword>
<organism evidence="1 2">
    <name type="scientific">Bauhinia variegata</name>
    <name type="common">Purple orchid tree</name>
    <name type="synonym">Phanera variegata</name>
    <dbReference type="NCBI Taxonomy" id="167791"/>
    <lineage>
        <taxon>Eukaryota</taxon>
        <taxon>Viridiplantae</taxon>
        <taxon>Streptophyta</taxon>
        <taxon>Embryophyta</taxon>
        <taxon>Tracheophyta</taxon>
        <taxon>Spermatophyta</taxon>
        <taxon>Magnoliopsida</taxon>
        <taxon>eudicotyledons</taxon>
        <taxon>Gunneridae</taxon>
        <taxon>Pentapetalae</taxon>
        <taxon>rosids</taxon>
        <taxon>fabids</taxon>
        <taxon>Fabales</taxon>
        <taxon>Fabaceae</taxon>
        <taxon>Cercidoideae</taxon>
        <taxon>Cercideae</taxon>
        <taxon>Bauhiniinae</taxon>
        <taxon>Bauhinia</taxon>
    </lineage>
</organism>
<comment type="caution">
    <text evidence="1">The sequence shown here is derived from an EMBL/GenBank/DDBJ whole genome shotgun (WGS) entry which is preliminary data.</text>
</comment>
<proteinExistence type="predicted"/>
<dbReference type="EMBL" id="CM039438">
    <property type="protein sequence ID" value="KAI4299804.1"/>
    <property type="molecule type" value="Genomic_DNA"/>
</dbReference>
<protein>
    <submittedName>
        <fullName evidence="1">Uncharacterized protein</fullName>
    </submittedName>
</protein>
<evidence type="ECO:0000313" key="1">
    <source>
        <dbReference type="EMBL" id="KAI4299804.1"/>
    </source>
</evidence>
<sequence>MSIHISGAAPAAAFLRGKLGIKIPAQRHRISPNPANGFVDDMKGEYWSVGVGGPQDHQGYLTLTGYFKIHKLGSFAYRFSFLPLVNAPTSGYIGKTRDKDGNIRIVVTGEESFYGVVFIKAASEVSKL</sequence>
<name>A0ACB9KRC1_BAUVA</name>
<dbReference type="Proteomes" id="UP000828941">
    <property type="component" value="Chromosome 13"/>
</dbReference>
<accession>A0ACB9KRC1</accession>
<gene>
    <name evidence="1" type="ORF">L6164_033229</name>
</gene>
<reference evidence="1 2" key="1">
    <citation type="journal article" date="2022" name="DNA Res.">
        <title>Chromosomal-level genome assembly of the orchid tree Bauhinia variegata (Leguminosae; Cercidoideae) supports the allotetraploid origin hypothesis of Bauhinia.</title>
        <authorList>
            <person name="Zhong Y."/>
            <person name="Chen Y."/>
            <person name="Zheng D."/>
            <person name="Pang J."/>
            <person name="Liu Y."/>
            <person name="Luo S."/>
            <person name="Meng S."/>
            <person name="Qian L."/>
            <person name="Wei D."/>
            <person name="Dai S."/>
            <person name="Zhou R."/>
        </authorList>
    </citation>
    <scope>NUCLEOTIDE SEQUENCE [LARGE SCALE GENOMIC DNA]</scope>
    <source>
        <strain evidence="1">BV-YZ2020</strain>
    </source>
</reference>
<evidence type="ECO:0000313" key="2">
    <source>
        <dbReference type="Proteomes" id="UP000828941"/>
    </source>
</evidence>